<sequence length="745" mass="86783">MLENVIKYPHPLHNAPSRPLTGHEINLRRFSATIREKPRWTEKVTNRKLMAKWFREAALQDQQHVASDQIVVLWDTDDLEYMHNELIERYKPYVEKLRESGSCIEPHIDAVWKADGLIEEELRQELINAVATLEHIPNSQKDWHPGSNGQVFNLVHPSLWPIIYDRTLSTNGESIQCPKKSTVFYDPGTDGWSTRFCWLPSEFKVSRDGKTKITSYINNLSKPEEKRLFYPIIERIFDRFVPMFSHLLSDLAEGNDQLYRTDLATEFSLDRTDREGVVSIPISIYKLKWKEILEQYERGEELSPGFQSYFKMTQQRRRQDQKPTLIGEETKYKVGYWGPEIDHSNYKDYENDDDDTISDDDYCPSDDGSQEIEYQLAPDEGEVVEEDELEHEELGELELEELENELDNLKAEAIIAEEESKKKLQETQLILEERARKMQEELQKWKQYVQEERWKSDEAEAETVETEGYESIDEDEDHEGKLSSTDGSGLDVELDEYRGFKRAEIWDIGQLQPDSKWSPPTITQETTLNGKTAKVIVKMANIILSPQNPTYGGGMWHVEAMKNERIIATGIYYYDQKNITDSSLCFRRTAYNSGAESIHHSNWGMLHNMGHNGVQVLGEIRTKKNRALVFPNIYQHCVSPFELKDRTKRGYRKILVFFLCDPNHEIPTTKTVAPQQLDQQDLEILRRGTLGKLPEELFNSVLKELPPPITVTEARQYRFSLIKERSTFTDTSAHVQGEYYNFCEH</sequence>
<keyword evidence="6" id="KW-1185">Reference proteome</keyword>
<dbReference type="Proteomes" id="UP001373714">
    <property type="component" value="Unassembled WGS sequence"/>
</dbReference>
<feature type="region of interest" description="Disordered" evidence="2">
    <location>
        <begin position="452"/>
        <end position="488"/>
    </location>
</feature>
<dbReference type="AlphaFoldDB" id="A0AAV9UQY8"/>
<proteinExistence type="predicted"/>
<evidence type="ECO:0000313" key="5">
    <source>
        <dbReference type="EMBL" id="KAK6345805.1"/>
    </source>
</evidence>
<evidence type="ECO:0000259" key="4">
    <source>
        <dbReference type="Pfam" id="PF21666"/>
    </source>
</evidence>
<feature type="compositionally biased region" description="Acidic residues" evidence="2">
    <location>
        <begin position="459"/>
        <end position="477"/>
    </location>
</feature>
<dbReference type="Pfam" id="PF14033">
    <property type="entry name" value="DUF4246"/>
    <property type="match status" value="1"/>
</dbReference>
<keyword evidence="1" id="KW-0175">Coiled coil</keyword>
<dbReference type="InterPro" id="IPR025340">
    <property type="entry name" value="DUF4246"/>
</dbReference>
<accession>A0AAV9UQY8</accession>
<reference evidence="5 6" key="1">
    <citation type="submission" date="2019-10" db="EMBL/GenBank/DDBJ databases">
        <authorList>
            <person name="Palmer J.M."/>
        </authorList>
    </citation>
    <scope>NUCLEOTIDE SEQUENCE [LARGE SCALE GENOMIC DNA]</scope>
    <source>
        <strain evidence="5 6">TWF730</strain>
    </source>
</reference>
<evidence type="ECO:0000259" key="3">
    <source>
        <dbReference type="Pfam" id="PF14033"/>
    </source>
</evidence>
<evidence type="ECO:0000256" key="2">
    <source>
        <dbReference type="SAM" id="MobiDB-lite"/>
    </source>
</evidence>
<organism evidence="5 6">
    <name type="scientific">Orbilia blumenaviensis</name>
    <dbReference type="NCBI Taxonomy" id="1796055"/>
    <lineage>
        <taxon>Eukaryota</taxon>
        <taxon>Fungi</taxon>
        <taxon>Dikarya</taxon>
        <taxon>Ascomycota</taxon>
        <taxon>Pezizomycotina</taxon>
        <taxon>Orbiliomycetes</taxon>
        <taxon>Orbiliales</taxon>
        <taxon>Orbiliaceae</taxon>
        <taxon>Orbilia</taxon>
    </lineage>
</organism>
<protein>
    <submittedName>
        <fullName evidence="5">Uncharacterized protein</fullName>
    </submittedName>
</protein>
<gene>
    <name evidence="5" type="ORF">TWF730_010148</name>
</gene>
<dbReference type="Pfam" id="PF21666">
    <property type="entry name" value="DUF4246_N"/>
    <property type="match status" value="1"/>
</dbReference>
<evidence type="ECO:0000256" key="1">
    <source>
        <dbReference type="SAM" id="Coils"/>
    </source>
</evidence>
<dbReference type="PANTHER" id="PTHR33119">
    <property type="entry name" value="IFI3P"/>
    <property type="match status" value="1"/>
</dbReference>
<dbReference type="InterPro" id="IPR049192">
    <property type="entry name" value="DUF4246_C"/>
</dbReference>
<name>A0AAV9UQY8_9PEZI</name>
<dbReference type="EMBL" id="JAVHNS010000008">
    <property type="protein sequence ID" value="KAK6345805.1"/>
    <property type="molecule type" value="Genomic_DNA"/>
</dbReference>
<feature type="coiled-coil region" evidence="1">
    <location>
        <begin position="392"/>
        <end position="441"/>
    </location>
</feature>
<dbReference type="InterPro" id="IPR049207">
    <property type="entry name" value="DUF4246_N"/>
</dbReference>
<dbReference type="PANTHER" id="PTHR33119:SF1">
    <property type="entry name" value="FE2OG DIOXYGENASE DOMAIN-CONTAINING PROTEIN"/>
    <property type="match status" value="1"/>
</dbReference>
<comment type="caution">
    <text evidence="5">The sequence shown here is derived from an EMBL/GenBank/DDBJ whole genome shotgun (WGS) entry which is preliminary data.</text>
</comment>
<evidence type="ECO:0000313" key="6">
    <source>
        <dbReference type="Proteomes" id="UP001373714"/>
    </source>
</evidence>
<feature type="domain" description="DUF4246" evidence="4">
    <location>
        <begin position="7"/>
        <end position="56"/>
    </location>
</feature>
<feature type="domain" description="DUF4246" evidence="3">
    <location>
        <begin position="79"/>
        <end position="678"/>
    </location>
</feature>